<evidence type="ECO:0000256" key="2">
    <source>
        <dbReference type="ARBA" id="ARBA00022801"/>
    </source>
</evidence>
<feature type="binding site" evidence="4">
    <location>
        <position position="103"/>
    </location>
    <ligand>
        <name>substrate</name>
    </ligand>
</feature>
<reference evidence="10 11" key="1">
    <citation type="submission" date="2015-06" db="EMBL/GenBank/DDBJ databases">
        <title>Talaromyces atroroseus IBT 11181 draft genome.</title>
        <authorList>
            <person name="Rasmussen K.B."/>
            <person name="Rasmussen S."/>
            <person name="Petersen B."/>
            <person name="Sicheritz-Ponten T."/>
            <person name="Mortensen U.H."/>
            <person name="Thrane U."/>
        </authorList>
    </citation>
    <scope>NUCLEOTIDE SEQUENCE [LARGE SCALE GENOMIC DNA]</scope>
    <source>
        <strain evidence="10 11">IBT 11181</strain>
    </source>
</reference>
<dbReference type="CDD" id="cd01275">
    <property type="entry name" value="FHIT"/>
    <property type="match status" value="1"/>
</dbReference>
<dbReference type="STRING" id="1441469.A0A225AGC6"/>
<evidence type="ECO:0000256" key="8">
    <source>
        <dbReference type="SAM" id="MobiDB-lite"/>
    </source>
</evidence>
<feature type="binding site" evidence="4">
    <location>
        <begin position="94"/>
        <end position="97"/>
    </location>
    <ligand>
        <name>substrate</name>
    </ligand>
</feature>
<dbReference type="PROSITE" id="PS00892">
    <property type="entry name" value="HIT_1"/>
    <property type="match status" value="1"/>
</dbReference>
<dbReference type="PROSITE" id="PS51084">
    <property type="entry name" value="HIT_2"/>
    <property type="match status" value="1"/>
</dbReference>
<dbReference type="Gene3D" id="3.30.428.10">
    <property type="entry name" value="HIT-like"/>
    <property type="match status" value="1"/>
</dbReference>
<dbReference type="EC" id="3.6.1.29" evidence="7"/>
<protein>
    <recommendedName>
        <fullName evidence="7">Bis(5'-adenosyl)-triphosphatase</fullName>
        <ecNumber evidence="7">3.6.1.29</ecNumber>
    </recommendedName>
</protein>
<keyword evidence="11" id="KW-1185">Reference proteome</keyword>
<evidence type="ECO:0000256" key="7">
    <source>
        <dbReference type="RuleBase" id="RU366076"/>
    </source>
</evidence>
<dbReference type="InterPro" id="IPR019808">
    <property type="entry name" value="Histidine_triad_CS"/>
</dbReference>
<dbReference type="InterPro" id="IPR039383">
    <property type="entry name" value="FHIT"/>
</dbReference>
<dbReference type="AlphaFoldDB" id="A0A225AGC6"/>
<dbReference type="InterPro" id="IPR036265">
    <property type="entry name" value="HIT-like_sf"/>
</dbReference>
<dbReference type="GO" id="GO:0015964">
    <property type="term" value="P:diadenosine triphosphate catabolic process"/>
    <property type="evidence" value="ECO:0007669"/>
    <property type="project" value="EnsemblFungi"/>
</dbReference>
<sequence length="180" mass="20116">MATLAKGPIYFGPFIVTSQVFYSTPLSFALVNLKPILPGHVLISPRRVVSRVSDLTPDETTDLFLTVRKVGRMIERVYDASSLNIAIQDGVDAGQSVPHVHTHIIPRRKADLDHMGGTDAIYGLLDGEEGDIGRIQREVNKKRRTDFPAVDNESRTPRSEEDMAREAEMLAREMEKEVDD</sequence>
<dbReference type="InterPro" id="IPR011146">
    <property type="entry name" value="HIT-like"/>
</dbReference>
<feature type="binding site" evidence="4">
    <location>
        <position position="88"/>
    </location>
    <ligand>
        <name>substrate</name>
    </ligand>
</feature>
<dbReference type="InterPro" id="IPR051884">
    <property type="entry name" value="Bis(5'-adenosyl)-TPase_reg"/>
</dbReference>
<feature type="site" description="Important for induction of apoptosis" evidence="5">
    <location>
        <position position="122"/>
    </location>
</feature>
<dbReference type="SUPFAM" id="SSF54197">
    <property type="entry name" value="HIT-like"/>
    <property type="match status" value="1"/>
</dbReference>
<feature type="region of interest" description="Disordered" evidence="8">
    <location>
        <begin position="142"/>
        <end position="164"/>
    </location>
</feature>
<name>A0A225AGC6_TALAT</name>
<dbReference type="EMBL" id="LFMY01000012">
    <property type="protein sequence ID" value="OKL57164.1"/>
    <property type="molecule type" value="Genomic_DNA"/>
</dbReference>
<dbReference type="Pfam" id="PF01230">
    <property type="entry name" value="HIT"/>
    <property type="match status" value="1"/>
</dbReference>
<feature type="active site" description="Tele-AMP-histidine intermediate" evidence="3">
    <location>
        <position position="101"/>
    </location>
</feature>
<dbReference type="Proteomes" id="UP000214365">
    <property type="component" value="Unassembled WGS sequence"/>
</dbReference>
<proteinExistence type="predicted"/>
<feature type="binding site" evidence="4">
    <location>
        <position position="32"/>
    </location>
    <ligand>
        <name>substrate</name>
    </ligand>
</feature>
<evidence type="ECO:0000256" key="1">
    <source>
        <dbReference type="ARBA" id="ARBA00022741"/>
    </source>
</evidence>
<feature type="domain" description="HIT" evidence="9">
    <location>
        <begin position="7"/>
        <end position="114"/>
    </location>
</feature>
<evidence type="ECO:0000259" key="9">
    <source>
        <dbReference type="PROSITE" id="PS51084"/>
    </source>
</evidence>
<dbReference type="FunFam" id="3.30.428.10:FF:000011">
    <property type="entry name" value="Fragile histidine triad"/>
    <property type="match status" value="1"/>
</dbReference>
<evidence type="ECO:0000256" key="5">
    <source>
        <dbReference type="PIRSR" id="PIRSR639383-3"/>
    </source>
</evidence>
<comment type="caution">
    <text evidence="10">The sequence shown here is derived from an EMBL/GenBank/DDBJ whole genome shotgun (WGS) entry which is preliminary data.</text>
</comment>
<comment type="cofactor">
    <cofactor evidence="7">
        <name>Mn(2+)</name>
        <dbReference type="ChEBI" id="CHEBI:29035"/>
    </cofactor>
</comment>
<evidence type="ECO:0000313" key="11">
    <source>
        <dbReference type="Proteomes" id="UP000214365"/>
    </source>
</evidence>
<dbReference type="PANTHER" id="PTHR46243">
    <property type="entry name" value="BIS(5'-ADENOSYL)-TRIPHOSPHATASE"/>
    <property type="match status" value="1"/>
</dbReference>
<dbReference type="GO" id="GO:0000166">
    <property type="term" value="F:nucleotide binding"/>
    <property type="evidence" value="ECO:0007669"/>
    <property type="project" value="UniProtKB-KW"/>
</dbReference>
<keyword evidence="2 7" id="KW-0378">Hydrolase</keyword>
<organism evidence="10 11">
    <name type="scientific">Talaromyces atroroseus</name>
    <dbReference type="NCBI Taxonomy" id="1441469"/>
    <lineage>
        <taxon>Eukaryota</taxon>
        <taxon>Fungi</taxon>
        <taxon>Dikarya</taxon>
        <taxon>Ascomycota</taxon>
        <taxon>Pezizomycotina</taxon>
        <taxon>Eurotiomycetes</taxon>
        <taxon>Eurotiomycetidae</taxon>
        <taxon>Eurotiales</taxon>
        <taxon>Trichocomaceae</taxon>
        <taxon>Talaromyces</taxon>
        <taxon>Talaromyces sect. Trachyspermi</taxon>
    </lineage>
</organism>
<comment type="catalytic activity">
    <reaction evidence="7">
        <text>P(1),P(3)-bis(5'-adenosyl) triphosphate + H2O = AMP + ADP + 2 H(+)</text>
        <dbReference type="Rhea" id="RHEA:13893"/>
        <dbReference type="ChEBI" id="CHEBI:15377"/>
        <dbReference type="ChEBI" id="CHEBI:15378"/>
        <dbReference type="ChEBI" id="CHEBI:58529"/>
        <dbReference type="ChEBI" id="CHEBI:456215"/>
        <dbReference type="ChEBI" id="CHEBI:456216"/>
        <dbReference type="EC" id="3.6.1.29"/>
    </reaction>
</comment>
<dbReference type="PANTHER" id="PTHR46243:SF1">
    <property type="entry name" value="BIS(5'-ADENOSYL)-TRIPHOSPHATASE"/>
    <property type="match status" value="1"/>
</dbReference>
<evidence type="ECO:0000313" key="10">
    <source>
        <dbReference type="EMBL" id="OKL57164.1"/>
    </source>
</evidence>
<evidence type="ECO:0000256" key="4">
    <source>
        <dbReference type="PIRSR" id="PIRSR639383-2"/>
    </source>
</evidence>
<dbReference type="GO" id="GO:0047710">
    <property type="term" value="F:bis(5'-adenosyl)-triphosphatase activity"/>
    <property type="evidence" value="ECO:0007669"/>
    <property type="project" value="UniProtKB-UniRule"/>
</dbReference>
<dbReference type="RefSeq" id="XP_020117285.1">
    <property type="nucleotide sequence ID" value="XM_020262338.1"/>
</dbReference>
<dbReference type="GO" id="GO:0004081">
    <property type="term" value="F:bis(5'-nucleosyl)-tetraphosphatase (asymmetrical) activity"/>
    <property type="evidence" value="ECO:0007669"/>
    <property type="project" value="EnsemblFungi"/>
</dbReference>
<evidence type="ECO:0000256" key="3">
    <source>
        <dbReference type="PIRSR" id="PIRSR639383-1"/>
    </source>
</evidence>
<evidence type="ECO:0000256" key="6">
    <source>
        <dbReference type="PROSITE-ProRule" id="PRU00464"/>
    </source>
</evidence>
<dbReference type="OrthoDB" id="680339at2759"/>
<keyword evidence="1 7" id="KW-0547">Nucleotide-binding</keyword>
<feature type="short sequence motif" description="Histidine triad motif" evidence="6">
    <location>
        <begin position="99"/>
        <end position="103"/>
    </location>
</feature>
<accession>A0A225AGC6</accession>
<dbReference type="GeneID" id="31007199"/>
<gene>
    <name evidence="10" type="ORF">UA08_07443</name>
</gene>
<feature type="compositionally biased region" description="Basic and acidic residues" evidence="8">
    <location>
        <begin position="152"/>
        <end position="164"/>
    </location>
</feature>